<dbReference type="InterPro" id="IPR010022">
    <property type="entry name" value="XkdX"/>
</dbReference>
<evidence type="ECO:0008006" key="2">
    <source>
        <dbReference type="Google" id="ProtNLM"/>
    </source>
</evidence>
<accession>A0A8S5SZN3</accession>
<protein>
    <recommendedName>
        <fullName evidence="2">XkdX family protein</fullName>
    </recommendedName>
</protein>
<reference evidence="1" key="1">
    <citation type="journal article" date="2021" name="Proc. Natl. Acad. Sci. U.S.A.">
        <title>A Catalog of Tens of Thousands of Viruses from Human Metagenomes Reveals Hidden Associations with Chronic Diseases.</title>
        <authorList>
            <person name="Tisza M.J."/>
            <person name="Buck C.B."/>
        </authorList>
    </citation>
    <scope>NUCLEOTIDE SEQUENCE</scope>
    <source>
        <strain evidence="1">Ct0Qb19</strain>
    </source>
</reference>
<organism evidence="1">
    <name type="scientific">Myoviridae sp. ct0Qb19</name>
    <dbReference type="NCBI Taxonomy" id="2827653"/>
    <lineage>
        <taxon>Viruses</taxon>
        <taxon>Duplodnaviria</taxon>
        <taxon>Heunggongvirae</taxon>
        <taxon>Uroviricota</taxon>
        <taxon>Caudoviricetes</taxon>
    </lineage>
</organism>
<name>A0A8S5SZN3_9CAUD</name>
<evidence type="ECO:0000313" key="1">
    <source>
        <dbReference type="EMBL" id="DAF56414.1"/>
    </source>
</evidence>
<sequence length="49" mass="5927">MRSKKYKIVEKWYMSGCFNEEAAKKMVRDAVGKGWITKEEYEEITKENY</sequence>
<dbReference type="EMBL" id="BK032715">
    <property type="protein sequence ID" value="DAF56414.1"/>
    <property type="molecule type" value="Genomic_DNA"/>
</dbReference>
<proteinExistence type="predicted"/>
<dbReference type="Pfam" id="PF09693">
    <property type="entry name" value="Phage_XkdX"/>
    <property type="match status" value="1"/>
</dbReference>